<proteinExistence type="predicted"/>
<dbReference type="AlphaFoldDB" id="A0A654ZHB0"/>
<protein>
    <submittedName>
        <fullName evidence="1">Uncharacterized protein</fullName>
    </submittedName>
</protein>
<gene>
    <name evidence="1" type="ORF">ERS007661_02915</name>
</gene>
<name>A0A654ZHB0_MYCTX</name>
<reference evidence="1 2" key="1">
    <citation type="submission" date="2015-03" db="EMBL/GenBank/DDBJ databases">
        <authorList>
            <consortium name="Pathogen Informatics"/>
        </authorList>
    </citation>
    <scope>NUCLEOTIDE SEQUENCE [LARGE SCALE GENOMIC DNA]</scope>
    <source>
        <strain evidence="1 2">D00501624</strain>
    </source>
</reference>
<dbReference type="Proteomes" id="UP000039217">
    <property type="component" value="Unassembled WGS sequence"/>
</dbReference>
<sequence>MDIVGYRLSRLFRGLGCLPLRQLIFERNRFARKYSWRPIAELSHQCVGDVVDGERRLRRILSDPGVKEDLQQEITKLFAQLVNTAAADRVQQLVGLLQQVSAQRVVSLLTFPRSGGAQLVHHRDGVDESFATLRIRCRDQPGTGGQSSNDSRMVGVRRQQHRRVVSGVRRTSRW</sequence>
<evidence type="ECO:0000313" key="2">
    <source>
        <dbReference type="Proteomes" id="UP000039217"/>
    </source>
</evidence>
<dbReference type="EMBL" id="CQQC01001141">
    <property type="protein sequence ID" value="CNV67752.1"/>
    <property type="molecule type" value="Genomic_DNA"/>
</dbReference>
<accession>A0A654ZHB0</accession>
<organism evidence="1 2">
    <name type="scientific">Mycobacterium tuberculosis</name>
    <dbReference type="NCBI Taxonomy" id="1773"/>
    <lineage>
        <taxon>Bacteria</taxon>
        <taxon>Bacillati</taxon>
        <taxon>Actinomycetota</taxon>
        <taxon>Actinomycetes</taxon>
        <taxon>Mycobacteriales</taxon>
        <taxon>Mycobacteriaceae</taxon>
        <taxon>Mycobacterium</taxon>
        <taxon>Mycobacterium tuberculosis complex</taxon>
    </lineage>
</organism>
<evidence type="ECO:0000313" key="1">
    <source>
        <dbReference type="EMBL" id="CNV67752.1"/>
    </source>
</evidence>